<dbReference type="InterPro" id="IPR029041">
    <property type="entry name" value="FAD-linked_oxidoreductase-like"/>
</dbReference>
<dbReference type="PANTHER" id="PTHR13914">
    <property type="entry name" value="PROLINE OXIDASE"/>
    <property type="match status" value="1"/>
</dbReference>
<comment type="function">
    <text evidence="5">Converts proline to delta-1-pyrroline-5-carboxylate.</text>
</comment>
<evidence type="ECO:0000256" key="3">
    <source>
        <dbReference type="ARBA" id="ARBA00023002"/>
    </source>
</evidence>
<protein>
    <recommendedName>
        <fullName evidence="2 5">Proline dehydrogenase</fullName>
        <ecNumber evidence="2 5">1.5.5.2</ecNumber>
    </recommendedName>
</protein>
<comment type="similarity">
    <text evidence="1 5">Belongs to the proline oxidase family.</text>
</comment>
<feature type="domain" description="Proline dehydrogenase" evidence="6">
    <location>
        <begin position="37"/>
        <end position="371"/>
    </location>
</feature>
<evidence type="ECO:0000259" key="6">
    <source>
        <dbReference type="Pfam" id="PF01619"/>
    </source>
</evidence>
<dbReference type="EMBL" id="JBBBZM010000066">
    <property type="protein sequence ID" value="KAL0635615.1"/>
    <property type="molecule type" value="Genomic_DNA"/>
</dbReference>
<dbReference type="Gene3D" id="3.20.20.220">
    <property type="match status" value="1"/>
</dbReference>
<keyword evidence="5" id="KW-0274">FAD</keyword>
<dbReference type="Pfam" id="PF01619">
    <property type="entry name" value="Pro_dh"/>
    <property type="match status" value="1"/>
</dbReference>
<evidence type="ECO:0000256" key="5">
    <source>
        <dbReference type="RuleBase" id="RU364054"/>
    </source>
</evidence>
<dbReference type="InterPro" id="IPR015659">
    <property type="entry name" value="Proline_oxidase"/>
</dbReference>
<evidence type="ECO:0000256" key="2">
    <source>
        <dbReference type="ARBA" id="ARBA00012695"/>
    </source>
</evidence>
<evidence type="ECO:0000313" key="7">
    <source>
        <dbReference type="EMBL" id="KAL0635615.1"/>
    </source>
</evidence>
<keyword evidence="3 5" id="KW-0560">Oxidoreductase</keyword>
<keyword evidence="5" id="KW-0285">Flavoprotein</keyword>
<comment type="cofactor">
    <cofactor evidence="5">
        <name>FAD</name>
        <dbReference type="ChEBI" id="CHEBI:57692"/>
    </cofactor>
</comment>
<evidence type="ECO:0000256" key="1">
    <source>
        <dbReference type="ARBA" id="ARBA00005869"/>
    </source>
</evidence>
<proteinExistence type="inferred from homology"/>
<dbReference type="EC" id="1.5.5.2" evidence="2 5"/>
<comment type="caution">
    <text evidence="7">The sequence shown here is derived from an EMBL/GenBank/DDBJ whole genome shotgun (WGS) entry which is preliminary data.</text>
</comment>
<sequence length="395" mass="44196">MLANLETIDRNFLLKWGVDKTFYAQFCAGSNSSEIKSTVSNLRSLGYKGVILAYAREAEITDLASTGSQSQQIREWLEGTLKTIAYTNSGDYVAIKYSGAGASSLPLLKECRKCFDQPELGAALIKICEAAKEKGIRLLVDAEQAAIQDGVHGWSLQLMRRFNTKDQAVVYNTYQMYLKSSPEVLCRHLEVARREDFTLGVKLVRGAYLGSDPRHLIHETKEDTDKAYNEAIRLMLTGSPCSLPMWNLPAANSSTTNSVTFFDTPVRPLLTGKKVKVDLVVASHNKESVDKVLTLRRSMTAEECGVGELVFAQLMGMADELSLGLVVDGLRKTRDDDFEMKVYKYAVWGSTQECVRYLLRRAEENKDAVARSSENRKAVMEEVWRRIRGESSPRS</sequence>
<gene>
    <name evidence="7" type="primary">PUT1</name>
    <name evidence="7" type="ORF">Q9L58_005435</name>
</gene>
<evidence type="ECO:0000256" key="4">
    <source>
        <dbReference type="ARBA" id="ARBA00023062"/>
    </source>
</evidence>
<keyword evidence="4 5" id="KW-0642">Proline metabolism</keyword>
<dbReference type="InterPro" id="IPR002872">
    <property type="entry name" value="Proline_DH_dom"/>
</dbReference>
<accession>A0ABR3GI68</accession>
<keyword evidence="8" id="KW-1185">Reference proteome</keyword>
<comment type="catalytic activity">
    <reaction evidence="5">
        <text>L-proline + a quinone = (S)-1-pyrroline-5-carboxylate + a quinol + H(+)</text>
        <dbReference type="Rhea" id="RHEA:23784"/>
        <dbReference type="ChEBI" id="CHEBI:15378"/>
        <dbReference type="ChEBI" id="CHEBI:17388"/>
        <dbReference type="ChEBI" id="CHEBI:24646"/>
        <dbReference type="ChEBI" id="CHEBI:60039"/>
        <dbReference type="ChEBI" id="CHEBI:132124"/>
        <dbReference type="EC" id="1.5.5.2"/>
    </reaction>
</comment>
<dbReference type="Proteomes" id="UP001447188">
    <property type="component" value="Unassembled WGS sequence"/>
</dbReference>
<dbReference type="SUPFAM" id="SSF51730">
    <property type="entry name" value="FAD-linked oxidoreductase"/>
    <property type="match status" value="1"/>
</dbReference>
<evidence type="ECO:0000313" key="8">
    <source>
        <dbReference type="Proteomes" id="UP001447188"/>
    </source>
</evidence>
<reference evidence="7 8" key="1">
    <citation type="submission" date="2024-02" db="EMBL/GenBank/DDBJ databases">
        <title>Discinaceae phylogenomics.</title>
        <authorList>
            <person name="Dirks A.C."/>
            <person name="James T.Y."/>
        </authorList>
    </citation>
    <scope>NUCLEOTIDE SEQUENCE [LARGE SCALE GENOMIC DNA]</scope>
    <source>
        <strain evidence="7 8">ACD0624</strain>
    </source>
</reference>
<name>A0ABR3GI68_9PEZI</name>
<organism evidence="7 8">
    <name type="scientific">Discina gigas</name>
    <dbReference type="NCBI Taxonomy" id="1032678"/>
    <lineage>
        <taxon>Eukaryota</taxon>
        <taxon>Fungi</taxon>
        <taxon>Dikarya</taxon>
        <taxon>Ascomycota</taxon>
        <taxon>Pezizomycotina</taxon>
        <taxon>Pezizomycetes</taxon>
        <taxon>Pezizales</taxon>
        <taxon>Discinaceae</taxon>
        <taxon>Discina</taxon>
    </lineage>
</organism>
<dbReference type="PANTHER" id="PTHR13914:SF0">
    <property type="entry name" value="PROLINE DEHYDROGENASE 1, MITOCHONDRIAL"/>
    <property type="match status" value="1"/>
</dbReference>